<feature type="transmembrane region" description="Helical" evidence="1">
    <location>
        <begin position="397"/>
        <end position="421"/>
    </location>
</feature>
<dbReference type="STRING" id="43064.SAMN04488086_11723"/>
<evidence type="ECO:0000256" key="1">
    <source>
        <dbReference type="SAM" id="Phobius"/>
    </source>
</evidence>
<dbReference type="OrthoDB" id="9764596at2"/>
<organism evidence="2 3">
    <name type="scientific">Trichococcus pasteurii</name>
    <dbReference type="NCBI Taxonomy" id="43064"/>
    <lineage>
        <taxon>Bacteria</taxon>
        <taxon>Bacillati</taxon>
        <taxon>Bacillota</taxon>
        <taxon>Bacilli</taxon>
        <taxon>Lactobacillales</taxon>
        <taxon>Carnobacteriaceae</taxon>
        <taxon>Trichococcus</taxon>
    </lineage>
</organism>
<feature type="transmembrane region" description="Helical" evidence="1">
    <location>
        <begin position="356"/>
        <end position="376"/>
    </location>
</feature>
<feature type="transmembrane region" description="Helical" evidence="1">
    <location>
        <begin position="256"/>
        <end position="276"/>
    </location>
</feature>
<name>A0A1W1IG46_9LACT</name>
<dbReference type="GO" id="GO:0015293">
    <property type="term" value="F:symporter activity"/>
    <property type="evidence" value="ECO:0007669"/>
    <property type="project" value="InterPro"/>
</dbReference>
<dbReference type="GO" id="GO:0008643">
    <property type="term" value="P:carbohydrate transport"/>
    <property type="evidence" value="ECO:0007669"/>
    <property type="project" value="InterPro"/>
</dbReference>
<dbReference type="Pfam" id="PF13347">
    <property type="entry name" value="MFS_2"/>
    <property type="match status" value="1"/>
</dbReference>
<feature type="transmembrane region" description="Helical" evidence="1">
    <location>
        <begin position="203"/>
        <end position="225"/>
    </location>
</feature>
<feature type="transmembrane region" description="Helical" evidence="1">
    <location>
        <begin position="130"/>
        <end position="150"/>
    </location>
</feature>
<evidence type="ECO:0000313" key="3">
    <source>
        <dbReference type="Proteomes" id="UP000195985"/>
    </source>
</evidence>
<dbReference type="PANTHER" id="PTHR11328">
    <property type="entry name" value="MAJOR FACILITATOR SUPERFAMILY DOMAIN-CONTAINING PROTEIN"/>
    <property type="match status" value="1"/>
</dbReference>
<dbReference type="PANTHER" id="PTHR11328:SF24">
    <property type="entry name" value="MAJOR FACILITATOR SUPERFAMILY (MFS) PROFILE DOMAIN-CONTAINING PROTEIN"/>
    <property type="match status" value="1"/>
</dbReference>
<sequence>MNKLLGLFQNPGLDSKIKTERISKKEQFLGYLIGPAGALLLNAVLATYLNVFYTDVLQLTTVWGGLFLVVFPIASKALDVFVNIYMGYRIDRTKTRQGKARPWLLVSAPLLLLSGILLVVVPQSSLTVQVIWIIFSYNLYYACAFTIFNMSHNLMAPLSTRNSAERGKLSVFNQITAVMITGILVAFIFPMVIMPLIGLKRELWILLICILSILALPLTVTEYFFTKERVTEEAAKSQSVPGSYKDQLKAIFSDKFMLATLLLFLVFTVGALMKNMSLVYFSNYVLGTYNDGKTQMLISLLGGIPMGIGVLVVWPIATKMGKRNAMILGSVLFVAGGAICWAFPENMPIFLAGQVIKNIGVLPVSYTFMALFADVLDHLEWKTNNRCDGVAMSVYNIIAVTMGGICLGIFNALLSASGYVAPHYDKLGRLVATQNEGVKDAITFGFVGLETVTGVIMILLLFLIDVEKDITKKQKMIEERRQ</sequence>
<dbReference type="Proteomes" id="UP000195985">
    <property type="component" value="Unassembled WGS sequence"/>
</dbReference>
<dbReference type="Gene3D" id="1.20.1250.20">
    <property type="entry name" value="MFS general substrate transporter like domains"/>
    <property type="match status" value="2"/>
</dbReference>
<keyword evidence="1" id="KW-0812">Transmembrane</keyword>
<accession>A0A1W1IG46</accession>
<protein>
    <submittedName>
        <fullName evidence="2">Mfs/sugar transport protein</fullName>
    </submittedName>
</protein>
<feature type="transmembrane region" description="Helical" evidence="1">
    <location>
        <begin position="28"/>
        <end position="49"/>
    </location>
</feature>
<dbReference type="SUPFAM" id="SSF103473">
    <property type="entry name" value="MFS general substrate transporter"/>
    <property type="match status" value="1"/>
</dbReference>
<keyword evidence="1" id="KW-1133">Transmembrane helix</keyword>
<feature type="transmembrane region" description="Helical" evidence="1">
    <location>
        <begin position="171"/>
        <end position="197"/>
    </location>
</feature>
<feature type="transmembrane region" description="Helical" evidence="1">
    <location>
        <begin position="296"/>
        <end position="317"/>
    </location>
</feature>
<keyword evidence="2" id="KW-0762">Sugar transport</keyword>
<evidence type="ECO:0000313" key="2">
    <source>
        <dbReference type="EMBL" id="SLM51994.1"/>
    </source>
</evidence>
<reference evidence="3" key="1">
    <citation type="submission" date="2016-04" db="EMBL/GenBank/DDBJ databases">
        <authorList>
            <person name="Strepis N."/>
        </authorList>
    </citation>
    <scope>NUCLEOTIDE SEQUENCE [LARGE SCALE GENOMIC DNA]</scope>
</reference>
<proteinExistence type="predicted"/>
<feature type="transmembrane region" description="Helical" evidence="1">
    <location>
        <begin position="441"/>
        <end position="466"/>
    </location>
</feature>
<keyword evidence="1" id="KW-0472">Membrane</keyword>
<feature type="transmembrane region" description="Helical" evidence="1">
    <location>
        <begin position="324"/>
        <end position="344"/>
    </location>
</feature>
<keyword evidence="2" id="KW-0813">Transport</keyword>
<gene>
    <name evidence="2" type="ORF">TPAS_1674</name>
</gene>
<dbReference type="GO" id="GO:0005886">
    <property type="term" value="C:plasma membrane"/>
    <property type="evidence" value="ECO:0007669"/>
    <property type="project" value="TreeGrafter"/>
</dbReference>
<dbReference type="InterPro" id="IPR036259">
    <property type="entry name" value="MFS_trans_sf"/>
</dbReference>
<feature type="transmembrane region" description="Helical" evidence="1">
    <location>
        <begin position="61"/>
        <end position="82"/>
    </location>
</feature>
<dbReference type="EMBL" id="FWEY01000004">
    <property type="protein sequence ID" value="SLM51994.1"/>
    <property type="molecule type" value="Genomic_DNA"/>
</dbReference>
<keyword evidence="3" id="KW-1185">Reference proteome</keyword>
<dbReference type="InterPro" id="IPR039672">
    <property type="entry name" value="MFS_2"/>
</dbReference>
<dbReference type="AlphaFoldDB" id="A0A1W1IG46"/>
<feature type="transmembrane region" description="Helical" evidence="1">
    <location>
        <begin position="103"/>
        <end position="124"/>
    </location>
</feature>